<comment type="caution">
    <text evidence="1">The sequence shown here is derived from an EMBL/GenBank/DDBJ whole genome shotgun (WGS) entry which is preliminary data.</text>
</comment>
<accession>A0A9Q0QY87</accession>
<dbReference type="EMBL" id="JAMYWD010000003">
    <property type="protein sequence ID" value="KAJ4976139.1"/>
    <property type="molecule type" value="Genomic_DNA"/>
</dbReference>
<organism evidence="1 2">
    <name type="scientific">Protea cynaroides</name>
    <dbReference type="NCBI Taxonomy" id="273540"/>
    <lineage>
        <taxon>Eukaryota</taxon>
        <taxon>Viridiplantae</taxon>
        <taxon>Streptophyta</taxon>
        <taxon>Embryophyta</taxon>
        <taxon>Tracheophyta</taxon>
        <taxon>Spermatophyta</taxon>
        <taxon>Magnoliopsida</taxon>
        <taxon>Proteales</taxon>
        <taxon>Proteaceae</taxon>
        <taxon>Protea</taxon>
    </lineage>
</organism>
<sequence>MSGELKGTTDDLQLILGDLSKKSKGVGHLAVDMQDQLYWSLALQRQDGSGLNKSSSAASFDLSLSFYREVGYIPRAANGIAPCKGGLVHLCENEARRGFPFQSGIHAPSQSVIIGKLPDAFLLI</sequence>
<name>A0A9Q0QY87_9MAGN</name>
<evidence type="ECO:0000313" key="2">
    <source>
        <dbReference type="Proteomes" id="UP001141806"/>
    </source>
</evidence>
<dbReference type="AlphaFoldDB" id="A0A9Q0QY87"/>
<dbReference type="Proteomes" id="UP001141806">
    <property type="component" value="Unassembled WGS sequence"/>
</dbReference>
<evidence type="ECO:0000313" key="1">
    <source>
        <dbReference type="EMBL" id="KAJ4976139.1"/>
    </source>
</evidence>
<protein>
    <submittedName>
        <fullName evidence="1">Uncharacterized protein</fullName>
    </submittedName>
</protein>
<reference evidence="1" key="1">
    <citation type="journal article" date="2023" name="Plant J.">
        <title>The genome of the king protea, Protea cynaroides.</title>
        <authorList>
            <person name="Chang J."/>
            <person name="Duong T.A."/>
            <person name="Schoeman C."/>
            <person name="Ma X."/>
            <person name="Roodt D."/>
            <person name="Barker N."/>
            <person name="Li Z."/>
            <person name="Van de Peer Y."/>
            <person name="Mizrachi E."/>
        </authorList>
    </citation>
    <scope>NUCLEOTIDE SEQUENCE</scope>
    <source>
        <tissue evidence="1">Young leaves</tissue>
    </source>
</reference>
<gene>
    <name evidence="1" type="ORF">NE237_001245</name>
</gene>
<keyword evidence="2" id="KW-1185">Reference proteome</keyword>
<proteinExistence type="predicted"/>